<keyword evidence="2 4" id="KW-0808">Transferase</keyword>
<dbReference type="GO" id="GO:0008897">
    <property type="term" value="F:holo-[acyl-carrier-protein] synthase activity"/>
    <property type="evidence" value="ECO:0007669"/>
    <property type="project" value="InterPro"/>
</dbReference>
<dbReference type="InterPro" id="IPR008278">
    <property type="entry name" value="4-PPantetheinyl_Trfase_dom"/>
</dbReference>
<organism evidence="4 5">
    <name type="scientific">Streptomyces boluensis</name>
    <dbReference type="NCBI Taxonomy" id="1775135"/>
    <lineage>
        <taxon>Bacteria</taxon>
        <taxon>Bacillati</taxon>
        <taxon>Actinomycetota</taxon>
        <taxon>Actinomycetes</taxon>
        <taxon>Kitasatosporales</taxon>
        <taxon>Streptomycetaceae</taxon>
        <taxon>Streptomyces</taxon>
    </lineage>
</organism>
<evidence type="ECO:0000313" key="4">
    <source>
        <dbReference type="EMBL" id="NBE49916.1"/>
    </source>
</evidence>
<dbReference type="PANTHER" id="PTHR12215:SF10">
    <property type="entry name" value="L-AMINOADIPATE-SEMIALDEHYDE DEHYDROGENASE-PHOSPHOPANTETHEINYL TRANSFERASE"/>
    <property type="match status" value="1"/>
</dbReference>
<evidence type="ECO:0000256" key="2">
    <source>
        <dbReference type="ARBA" id="ARBA00022679"/>
    </source>
</evidence>
<dbReference type="InterPro" id="IPR050559">
    <property type="entry name" value="P-Pant_transferase_sf"/>
</dbReference>
<name>A0A964UJ22_9ACTN</name>
<dbReference type="SUPFAM" id="SSF56214">
    <property type="entry name" value="4'-phosphopantetheinyl transferase"/>
    <property type="match status" value="2"/>
</dbReference>
<dbReference type="OrthoDB" id="190168at2"/>
<reference evidence="4" key="1">
    <citation type="submission" date="2020-01" db="EMBL/GenBank/DDBJ databases">
        <title>Whole-genome analyses of novel actinobacteria.</title>
        <authorList>
            <person name="Sahin N."/>
        </authorList>
    </citation>
    <scope>NUCLEOTIDE SEQUENCE</scope>
    <source>
        <strain evidence="4">YC537</strain>
    </source>
</reference>
<keyword evidence="5" id="KW-1185">Reference proteome</keyword>
<comment type="caution">
    <text evidence="4">The sequence shown here is derived from an EMBL/GenBank/DDBJ whole genome shotgun (WGS) entry which is preliminary data.</text>
</comment>
<dbReference type="GO" id="GO:0000287">
    <property type="term" value="F:magnesium ion binding"/>
    <property type="evidence" value="ECO:0007669"/>
    <property type="project" value="InterPro"/>
</dbReference>
<accession>A0A964UJ22</accession>
<dbReference type="PANTHER" id="PTHR12215">
    <property type="entry name" value="PHOSPHOPANTETHEINE TRANSFERASE"/>
    <property type="match status" value="1"/>
</dbReference>
<dbReference type="Proteomes" id="UP000598297">
    <property type="component" value="Unassembled WGS sequence"/>
</dbReference>
<dbReference type="EMBL" id="JAAAHS010000002">
    <property type="protein sequence ID" value="NBE49916.1"/>
    <property type="molecule type" value="Genomic_DNA"/>
</dbReference>
<dbReference type="InterPro" id="IPR037143">
    <property type="entry name" value="4-PPantetheinyl_Trfase_dom_sf"/>
</dbReference>
<protein>
    <submittedName>
        <fullName evidence="4">4'-phosphopantetheinyl transferase superfamily protein</fullName>
    </submittedName>
</protein>
<dbReference type="AlphaFoldDB" id="A0A964UJ22"/>
<dbReference type="GO" id="GO:0005829">
    <property type="term" value="C:cytosol"/>
    <property type="evidence" value="ECO:0007669"/>
    <property type="project" value="TreeGrafter"/>
</dbReference>
<evidence type="ECO:0000313" key="5">
    <source>
        <dbReference type="Proteomes" id="UP000598297"/>
    </source>
</evidence>
<comment type="similarity">
    <text evidence="1">Belongs to the P-Pant transferase superfamily. Gsp/Sfp/HetI/AcpT family.</text>
</comment>
<sequence>MTEASTGTLIGARTAPRPPAAAVEKGGLHLWALHGPDRDDGPTTLPTAELDEDELTRAAAFVRPLDRLRYVTAHIALRRLLAAYTGVAPGELLLSRAPCSSCGGPHGRPVITGSPVPLNFSLSHSHGLAIIGISAATVGVDVERLPSPETTQMSLPALHPREQAELGRLPPHERPAAFGRLWTRKEAYLKGIGTGLTRDLGADYLGEDRGPGAPEGPPGWTVRNVPGHPGHVAAVAVPSHTEQCGTTRRLPLKSLYAEDADELIATVKERLCTSLPAADGTALGAASGV</sequence>
<dbReference type="Pfam" id="PF01648">
    <property type="entry name" value="ACPS"/>
    <property type="match status" value="1"/>
</dbReference>
<evidence type="ECO:0000256" key="1">
    <source>
        <dbReference type="ARBA" id="ARBA00010990"/>
    </source>
</evidence>
<dbReference type="Gene3D" id="3.90.470.20">
    <property type="entry name" value="4'-phosphopantetheinyl transferase domain"/>
    <property type="match status" value="1"/>
</dbReference>
<dbReference type="GO" id="GO:0019878">
    <property type="term" value="P:lysine biosynthetic process via aminoadipic acid"/>
    <property type="evidence" value="ECO:0007669"/>
    <property type="project" value="TreeGrafter"/>
</dbReference>
<dbReference type="RefSeq" id="WP_161692801.1">
    <property type="nucleotide sequence ID" value="NZ_JAAAHS010000002.1"/>
</dbReference>
<feature type="domain" description="4'-phosphopantetheinyl transferase" evidence="3">
    <location>
        <begin position="138"/>
        <end position="201"/>
    </location>
</feature>
<proteinExistence type="inferred from homology"/>
<gene>
    <name evidence="4" type="ORF">GUY60_00430</name>
</gene>
<evidence type="ECO:0000259" key="3">
    <source>
        <dbReference type="Pfam" id="PF01648"/>
    </source>
</evidence>